<gene>
    <name evidence="1" type="ORF">SDC9_27383</name>
</gene>
<name>A0A644URZ0_9ZZZZ</name>
<sequence>MDIKELNVKTKDNKKLNHPWEMARIEVVLDILKPLLKGETTEKNVLDIGCGDVFFISEFYKRYPNFKPSAVDIAFTDEIINKLKQEYSSFPIDYYKDVKDVNLTCGNADLIFFLDVIEHIENDIDFLKGIKELPYVDNESIFVITVPAFQGLFCNHDKWLGHYRRYSNAMLREHISKAGLKEVKSGYFFFSLLIPRVIQKLIEKPSNEDKVEGIGNWNKGKLVTNMYKSILTFDYYFTKVLSKIGIHLPGLSTYIVCKKEL</sequence>
<proteinExistence type="predicted"/>
<protein>
    <submittedName>
        <fullName evidence="1">Uncharacterized protein</fullName>
    </submittedName>
</protein>
<accession>A0A644URZ0</accession>
<organism evidence="1">
    <name type="scientific">bioreactor metagenome</name>
    <dbReference type="NCBI Taxonomy" id="1076179"/>
    <lineage>
        <taxon>unclassified sequences</taxon>
        <taxon>metagenomes</taxon>
        <taxon>ecological metagenomes</taxon>
    </lineage>
</organism>
<dbReference type="Gene3D" id="3.40.50.150">
    <property type="entry name" value="Vaccinia Virus protein VP39"/>
    <property type="match status" value="1"/>
</dbReference>
<dbReference type="InterPro" id="IPR029063">
    <property type="entry name" value="SAM-dependent_MTases_sf"/>
</dbReference>
<dbReference type="SUPFAM" id="SSF53335">
    <property type="entry name" value="S-adenosyl-L-methionine-dependent methyltransferases"/>
    <property type="match status" value="1"/>
</dbReference>
<comment type="caution">
    <text evidence="1">The sequence shown here is derived from an EMBL/GenBank/DDBJ whole genome shotgun (WGS) entry which is preliminary data.</text>
</comment>
<dbReference type="Pfam" id="PF13489">
    <property type="entry name" value="Methyltransf_23"/>
    <property type="match status" value="1"/>
</dbReference>
<evidence type="ECO:0000313" key="1">
    <source>
        <dbReference type="EMBL" id="MPL81463.1"/>
    </source>
</evidence>
<dbReference type="AlphaFoldDB" id="A0A644URZ0"/>
<reference evidence="1" key="1">
    <citation type="submission" date="2019-08" db="EMBL/GenBank/DDBJ databases">
        <authorList>
            <person name="Kucharzyk K."/>
            <person name="Murdoch R.W."/>
            <person name="Higgins S."/>
            <person name="Loffler F."/>
        </authorList>
    </citation>
    <scope>NUCLEOTIDE SEQUENCE</scope>
</reference>
<dbReference type="EMBL" id="VSSQ01000150">
    <property type="protein sequence ID" value="MPL81463.1"/>
    <property type="molecule type" value="Genomic_DNA"/>
</dbReference>